<dbReference type="AlphaFoldDB" id="A0AAW2X0B0"/>
<evidence type="ECO:0000256" key="1">
    <source>
        <dbReference type="ARBA" id="ARBA00000900"/>
    </source>
</evidence>
<comment type="catalytic activity">
    <reaction evidence="1">
        <text>S-ubiquitinyl-[E2 ubiquitin-conjugating enzyme]-L-cysteine + [acceptor protein]-L-lysine = [E2 ubiquitin-conjugating enzyme]-L-cysteine + N(6)-ubiquitinyl-[acceptor protein]-L-lysine.</text>
        <dbReference type="EC" id="2.3.2.27"/>
    </reaction>
</comment>
<sequence>MEGLVSVSSDIMLEADSPSTIREQPPYSRPQFLIDLKFSCNARLISYWVTTPDSAELRFLDGVLYPRIETFIHLNLRQFLWHERAREIVDSELKHWPVWGDERRRLLDFAMEKTRQAVISTPPDHNLIHIDFRVSVIHQHIYDERVVVHRILQQSMEEDTEFMIPAADSSVASLESKKITEPGSSCCICMEEFEEGCDGVCMPCSHVFHGDCIKKWLSTSHYCPLCRFEMPMSS</sequence>
<dbReference type="EC" id="2.3.2.27" evidence="2"/>
<protein>
    <recommendedName>
        <fullName evidence="2">RING-type E3 ubiquitin transferase</fullName>
        <ecNumber evidence="2">2.3.2.27</ecNumber>
    </recommendedName>
</protein>
<dbReference type="InterPro" id="IPR001841">
    <property type="entry name" value="Znf_RING"/>
</dbReference>
<dbReference type="GO" id="GO:0016567">
    <property type="term" value="P:protein ubiquitination"/>
    <property type="evidence" value="ECO:0007669"/>
    <property type="project" value="TreeGrafter"/>
</dbReference>
<proteinExistence type="predicted"/>
<organism evidence="8">
    <name type="scientific">Sesamum latifolium</name>
    <dbReference type="NCBI Taxonomy" id="2727402"/>
    <lineage>
        <taxon>Eukaryota</taxon>
        <taxon>Viridiplantae</taxon>
        <taxon>Streptophyta</taxon>
        <taxon>Embryophyta</taxon>
        <taxon>Tracheophyta</taxon>
        <taxon>Spermatophyta</taxon>
        <taxon>Magnoliopsida</taxon>
        <taxon>eudicotyledons</taxon>
        <taxon>Gunneridae</taxon>
        <taxon>Pentapetalae</taxon>
        <taxon>asterids</taxon>
        <taxon>lamiids</taxon>
        <taxon>Lamiales</taxon>
        <taxon>Pedaliaceae</taxon>
        <taxon>Sesamum</taxon>
    </lineage>
</organism>
<comment type="caution">
    <text evidence="8">The sequence shown here is derived from an EMBL/GenBank/DDBJ whole genome shotgun (WGS) entry which is preliminary data.</text>
</comment>
<keyword evidence="3" id="KW-0479">Metal-binding</keyword>
<evidence type="ECO:0000313" key="8">
    <source>
        <dbReference type="EMBL" id="KAL0447068.1"/>
    </source>
</evidence>
<evidence type="ECO:0000256" key="6">
    <source>
        <dbReference type="PROSITE-ProRule" id="PRU00175"/>
    </source>
</evidence>
<evidence type="ECO:0000256" key="3">
    <source>
        <dbReference type="ARBA" id="ARBA00022723"/>
    </source>
</evidence>
<reference evidence="8" key="2">
    <citation type="journal article" date="2024" name="Plant">
        <title>Genomic evolution and insights into agronomic trait innovations of Sesamum species.</title>
        <authorList>
            <person name="Miao H."/>
            <person name="Wang L."/>
            <person name="Qu L."/>
            <person name="Liu H."/>
            <person name="Sun Y."/>
            <person name="Le M."/>
            <person name="Wang Q."/>
            <person name="Wei S."/>
            <person name="Zheng Y."/>
            <person name="Lin W."/>
            <person name="Duan Y."/>
            <person name="Cao H."/>
            <person name="Xiong S."/>
            <person name="Wang X."/>
            <person name="Wei L."/>
            <person name="Li C."/>
            <person name="Ma Q."/>
            <person name="Ju M."/>
            <person name="Zhao R."/>
            <person name="Li G."/>
            <person name="Mu C."/>
            <person name="Tian Q."/>
            <person name="Mei H."/>
            <person name="Zhang T."/>
            <person name="Gao T."/>
            <person name="Zhang H."/>
        </authorList>
    </citation>
    <scope>NUCLEOTIDE SEQUENCE</scope>
    <source>
        <strain evidence="8">KEN1</strain>
    </source>
</reference>
<dbReference type="InterPro" id="IPR011016">
    <property type="entry name" value="Znf_RING-CH"/>
</dbReference>
<evidence type="ECO:0000256" key="2">
    <source>
        <dbReference type="ARBA" id="ARBA00012483"/>
    </source>
</evidence>
<name>A0AAW2X0B0_9LAMI</name>
<keyword evidence="4 6" id="KW-0863">Zinc-finger</keyword>
<accession>A0AAW2X0B0</accession>
<dbReference type="SMART" id="SM00184">
    <property type="entry name" value="RING"/>
    <property type="match status" value="1"/>
</dbReference>
<gene>
    <name evidence="8" type="ORF">Slati_1834700</name>
</gene>
<dbReference type="InterPro" id="IPR013083">
    <property type="entry name" value="Znf_RING/FYVE/PHD"/>
</dbReference>
<evidence type="ECO:0000259" key="7">
    <source>
        <dbReference type="PROSITE" id="PS50089"/>
    </source>
</evidence>
<dbReference type="GO" id="GO:0061630">
    <property type="term" value="F:ubiquitin protein ligase activity"/>
    <property type="evidence" value="ECO:0007669"/>
    <property type="project" value="UniProtKB-EC"/>
</dbReference>
<dbReference type="SUPFAM" id="SSF57850">
    <property type="entry name" value="RING/U-box"/>
    <property type="match status" value="1"/>
</dbReference>
<dbReference type="Pfam" id="PF13639">
    <property type="entry name" value="zf-RING_2"/>
    <property type="match status" value="1"/>
</dbReference>
<dbReference type="PANTHER" id="PTHR15710">
    <property type="entry name" value="E3 UBIQUITIN-PROTEIN LIGASE PRAJA"/>
    <property type="match status" value="1"/>
</dbReference>
<dbReference type="GO" id="GO:0008270">
    <property type="term" value="F:zinc ion binding"/>
    <property type="evidence" value="ECO:0007669"/>
    <property type="project" value="UniProtKB-KW"/>
</dbReference>
<dbReference type="PANTHER" id="PTHR15710:SF77">
    <property type="entry name" value="RING-H2 FINGER PROTEIN ATL21B"/>
    <property type="match status" value="1"/>
</dbReference>
<evidence type="ECO:0000256" key="4">
    <source>
        <dbReference type="ARBA" id="ARBA00022771"/>
    </source>
</evidence>
<dbReference type="Gene3D" id="3.30.40.10">
    <property type="entry name" value="Zinc/RING finger domain, C3HC4 (zinc finger)"/>
    <property type="match status" value="1"/>
</dbReference>
<evidence type="ECO:0000256" key="5">
    <source>
        <dbReference type="ARBA" id="ARBA00022833"/>
    </source>
</evidence>
<keyword evidence="5" id="KW-0862">Zinc</keyword>
<feature type="domain" description="RING-type" evidence="7">
    <location>
        <begin position="186"/>
        <end position="227"/>
    </location>
</feature>
<dbReference type="EMBL" id="JACGWN010000006">
    <property type="protein sequence ID" value="KAL0447068.1"/>
    <property type="molecule type" value="Genomic_DNA"/>
</dbReference>
<dbReference type="PROSITE" id="PS50089">
    <property type="entry name" value="ZF_RING_2"/>
    <property type="match status" value="1"/>
</dbReference>
<dbReference type="SMART" id="SM00744">
    <property type="entry name" value="RINGv"/>
    <property type="match status" value="1"/>
</dbReference>
<reference evidence="8" key="1">
    <citation type="submission" date="2020-06" db="EMBL/GenBank/DDBJ databases">
        <authorList>
            <person name="Li T."/>
            <person name="Hu X."/>
            <person name="Zhang T."/>
            <person name="Song X."/>
            <person name="Zhang H."/>
            <person name="Dai N."/>
            <person name="Sheng W."/>
            <person name="Hou X."/>
            <person name="Wei L."/>
        </authorList>
    </citation>
    <scope>NUCLEOTIDE SEQUENCE</scope>
    <source>
        <strain evidence="8">KEN1</strain>
        <tissue evidence="8">Leaf</tissue>
    </source>
</reference>
<dbReference type="GO" id="GO:0005737">
    <property type="term" value="C:cytoplasm"/>
    <property type="evidence" value="ECO:0007669"/>
    <property type="project" value="TreeGrafter"/>
</dbReference>